<evidence type="ECO:0000259" key="1">
    <source>
        <dbReference type="Pfam" id="PF11823"/>
    </source>
</evidence>
<dbReference type="RefSeq" id="WP_166008087.1">
    <property type="nucleotide sequence ID" value="NZ_CP049886.1"/>
</dbReference>
<evidence type="ECO:0000313" key="2">
    <source>
        <dbReference type="EMBL" id="QIL46699.1"/>
    </source>
</evidence>
<proteinExistence type="predicted"/>
<sequence length="85" mass="9674">MEGLVVVESTHKGMTLEETINKKGIKARLIPTPESISSSCGLSLKFNWTDYSQVIESCHGIGISQPLIYYKQKDQHFNWKIEECE</sequence>
<dbReference type="KEGG" id="vah:G7081_06205"/>
<protein>
    <submittedName>
        <fullName evidence="2">DUF3343 domain-containing protein</fullName>
    </submittedName>
</protein>
<accession>A0A6G8AP05</accession>
<keyword evidence="3" id="KW-1185">Reference proteome</keyword>
<feature type="domain" description="Putative Se/S carrier protein-like" evidence="1">
    <location>
        <begin position="3"/>
        <end position="64"/>
    </location>
</feature>
<gene>
    <name evidence="2" type="ORF">G7081_06205</name>
</gene>
<evidence type="ECO:0000313" key="3">
    <source>
        <dbReference type="Proteomes" id="UP000500890"/>
    </source>
</evidence>
<name>A0A6G8AP05_9ENTE</name>
<dbReference type="InterPro" id="IPR021778">
    <property type="entry name" value="Se/S_carrier-like"/>
</dbReference>
<dbReference type="Pfam" id="PF11823">
    <property type="entry name" value="Se_S_carrier"/>
    <property type="match status" value="1"/>
</dbReference>
<dbReference type="EMBL" id="CP049886">
    <property type="protein sequence ID" value="QIL46699.1"/>
    <property type="molecule type" value="Genomic_DNA"/>
</dbReference>
<dbReference type="Proteomes" id="UP000500890">
    <property type="component" value="Chromosome"/>
</dbReference>
<dbReference type="AlphaFoldDB" id="A0A6G8AP05"/>
<organism evidence="2 3">
    <name type="scientific">Vagococcus coleopterorum</name>
    <dbReference type="NCBI Taxonomy" id="2714946"/>
    <lineage>
        <taxon>Bacteria</taxon>
        <taxon>Bacillati</taxon>
        <taxon>Bacillota</taxon>
        <taxon>Bacilli</taxon>
        <taxon>Lactobacillales</taxon>
        <taxon>Enterococcaceae</taxon>
        <taxon>Vagococcus</taxon>
    </lineage>
</organism>
<reference evidence="2 3" key="1">
    <citation type="submission" date="2020-03" db="EMBL/GenBank/DDBJ databases">
        <title>Vagococcus sp. nov., isolated from beetles.</title>
        <authorList>
            <person name="Hyun D.-W."/>
            <person name="Bae J.-W."/>
        </authorList>
    </citation>
    <scope>NUCLEOTIDE SEQUENCE [LARGE SCALE GENOMIC DNA]</scope>
    <source>
        <strain evidence="2 3">HDW17A</strain>
    </source>
</reference>